<evidence type="ECO:0000313" key="1">
    <source>
        <dbReference type="EMBL" id="KIJ33961.1"/>
    </source>
</evidence>
<dbReference type="EMBL" id="KN837205">
    <property type="protein sequence ID" value="KIJ33961.1"/>
    <property type="molecule type" value="Genomic_DNA"/>
</dbReference>
<accession>A0A0C9V9M0</accession>
<dbReference type="HOGENOM" id="CLU_3126005_0_0_1"/>
<name>A0A0C9V9M0_SPHS4</name>
<keyword evidence="2" id="KW-1185">Reference proteome</keyword>
<protein>
    <submittedName>
        <fullName evidence="1">Uncharacterized protein</fullName>
    </submittedName>
</protein>
<evidence type="ECO:0000313" key="2">
    <source>
        <dbReference type="Proteomes" id="UP000054279"/>
    </source>
</evidence>
<reference evidence="1 2" key="1">
    <citation type="submission" date="2014-06" db="EMBL/GenBank/DDBJ databases">
        <title>Evolutionary Origins and Diversification of the Mycorrhizal Mutualists.</title>
        <authorList>
            <consortium name="DOE Joint Genome Institute"/>
            <consortium name="Mycorrhizal Genomics Consortium"/>
            <person name="Kohler A."/>
            <person name="Kuo A."/>
            <person name="Nagy L.G."/>
            <person name="Floudas D."/>
            <person name="Copeland A."/>
            <person name="Barry K.W."/>
            <person name="Cichocki N."/>
            <person name="Veneault-Fourrey C."/>
            <person name="LaButti K."/>
            <person name="Lindquist E.A."/>
            <person name="Lipzen A."/>
            <person name="Lundell T."/>
            <person name="Morin E."/>
            <person name="Murat C."/>
            <person name="Riley R."/>
            <person name="Ohm R."/>
            <person name="Sun H."/>
            <person name="Tunlid A."/>
            <person name="Henrissat B."/>
            <person name="Grigoriev I.V."/>
            <person name="Hibbett D.S."/>
            <person name="Martin F."/>
        </authorList>
    </citation>
    <scope>NUCLEOTIDE SEQUENCE [LARGE SCALE GENOMIC DNA]</scope>
    <source>
        <strain evidence="1 2">SS14</strain>
    </source>
</reference>
<gene>
    <name evidence="1" type="ORF">M422DRAFT_263919</name>
</gene>
<organism evidence="1 2">
    <name type="scientific">Sphaerobolus stellatus (strain SS14)</name>
    <dbReference type="NCBI Taxonomy" id="990650"/>
    <lineage>
        <taxon>Eukaryota</taxon>
        <taxon>Fungi</taxon>
        <taxon>Dikarya</taxon>
        <taxon>Basidiomycota</taxon>
        <taxon>Agaricomycotina</taxon>
        <taxon>Agaricomycetes</taxon>
        <taxon>Phallomycetidae</taxon>
        <taxon>Geastrales</taxon>
        <taxon>Sphaerobolaceae</taxon>
        <taxon>Sphaerobolus</taxon>
    </lineage>
</organism>
<dbReference type="AlphaFoldDB" id="A0A0C9V9M0"/>
<dbReference type="Proteomes" id="UP000054279">
    <property type="component" value="Unassembled WGS sequence"/>
</dbReference>
<proteinExistence type="predicted"/>
<sequence>MQLRTRWIDSDYYHMPEDAKVIKKQAFLLFFFPVLVGCEARFAEFLPNPK</sequence>